<reference evidence="1 2" key="1">
    <citation type="journal article" date="2020" name="Mol. Biol. Evol.">
        <title>Distinct Expression and Methylation Patterns for Genes with Different Fates following a Single Whole-Genome Duplication in Flowering Plants.</title>
        <authorList>
            <person name="Shi T."/>
            <person name="Rahmani R.S."/>
            <person name="Gugger P.F."/>
            <person name="Wang M."/>
            <person name="Li H."/>
            <person name="Zhang Y."/>
            <person name="Li Z."/>
            <person name="Wang Q."/>
            <person name="Van de Peer Y."/>
            <person name="Marchal K."/>
            <person name="Chen J."/>
        </authorList>
    </citation>
    <scope>NUCLEOTIDE SEQUENCE [LARGE SCALE GENOMIC DNA]</scope>
    <source>
        <tissue evidence="1">Leaf</tissue>
    </source>
</reference>
<keyword evidence="2" id="KW-1185">Reference proteome</keyword>
<proteinExistence type="predicted"/>
<organism evidence="1 2">
    <name type="scientific">Nelumbo nucifera</name>
    <name type="common">Sacred lotus</name>
    <dbReference type="NCBI Taxonomy" id="4432"/>
    <lineage>
        <taxon>Eukaryota</taxon>
        <taxon>Viridiplantae</taxon>
        <taxon>Streptophyta</taxon>
        <taxon>Embryophyta</taxon>
        <taxon>Tracheophyta</taxon>
        <taxon>Spermatophyta</taxon>
        <taxon>Magnoliopsida</taxon>
        <taxon>Proteales</taxon>
        <taxon>Nelumbonaceae</taxon>
        <taxon>Nelumbo</taxon>
    </lineage>
</organism>
<dbReference type="Proteomes" id="UP000607653">
    <property type="component" value="Unassembled WGS sequence"/>
</dbReference>
<name>A0A822Y104_NELNU</name>
<comment type="caution">
    <text evidence="1">The sequence shown here is derived from an EMBL/GenBank/DDBJ whole genome shotgun (WGS) entry which is preliminary data.</text>
</comment>
<dbReference type="EMBL" id="DUZY01000002">
    <property type="protein sequence ID" value="DAD25952.1"/>
    <property type="molecule type" value="Genomic_DNA"/>
</dbReference>
<accession>A0A822Y104</accession>
<evidence type="ECO:0000313" key="2">
    <source>
        <dbReference type="Proteomes" id="UP000607653"/>
    </source>
</evidence>
<dbReference type="AlphaFoldDB" id="A0A822Y104"/>
<gene>
    <name evidence="1" type="ORF">HUJ06_027420</name>
</gene>
<sequence length="96" mass="9260">MSCMKNDNGCWGSAFTMVALVDAEEATSGCLMAGGPPGATSVVTEVDTGAISGTRVSTGSGVSGAVAGATGTGGDNCSSCIRAEVAHVTARASNSR</sequence>
<evidence type="ECO:0000313" key="1">
    <source>
        <dbReference type="EMBL" id="DAD25952.1"/>
    </source>
</evidence>
<protein>
    <submittedName>
        <fullName evidence="1">Uncharacterized protein</fullName>
    </submittedName>
</protein>